<dbReference type="EMBL" id="UINC01180754">
    <property type="protein sequence ID" value="SVD90107.1"/>
    <property type="molecule type" value="Genomic_DNA"/>
</dbReference>
<accession>A0A382Z3K6</accession>
<dbReference type="InterPro" id="IPR012281">
    <property type="entry name" value="Phospholipid_synth_PlsX-like"/>
</dbReference>
<keyword evidence="8" id="KW-1208">Phospholipid metabolism</keyword>
<evidence type="ECO:0000256" key="1">
    <source>
        <dbReference type="ARBA" id="ARBA00001232"/>
    </source>
</evidence>
<evidence type="ECO:0000256" key="9">
    <source>
        <dbReference type="ARBA" id="ARBA00024069"/>
    </source>
</evidence>
<dbReference type="Gene3D" id="3.40.718.10">
    <property type="entry name" value="Isopropylmalate Dehydrogenase"/>
    <property type="match status" value="1"/>
</dbReference>
<sequence>MAAAINGKTRYTVAVDVMGGDNAPHEIVKGALESARIREIDVVLVGDADVIRGLLPEELNENVKLVPSKGVIGEDDHPVEALKQKPEASIIVCAQLVKSKLADAYITMGSTGAAMAAGVMALGTIEGIDRPALGGPFLGFAPKTTLLDLGTSIDCRPSQLLGYGVLGSVFSKVFMGIQNPRVALLSVGSEEGNGNRQVREAY</sequence>
<organism evidence="11">
    <name type="scientific">marine metagenome</name>
    <dbReference type="NCBI Taxonomy" id="408172"/>
    <lineage>
        <taxon>unclassified sequences</taxon>
        <taxon>metagenomes</taxon>
        <taxon>ecological metagenomes</taxon>
    </lineage>
</organism>
<dbReference type="HAMAP" id="MF_00019">
    <property type="entry name" value="PlsX"/>
    <property type="match status" value="1"/>
</dbReference>
<feature type="non-terminal residue" evidence="11">
    <location>
        <position position="202"/>
    </location>
</feature>
<dbReference type="PANTHER" id="PTHR30100">
    <property type="entry name" value="FATTY ACID/PHOSPHOLIPID SYNTHESIS PROTEIN PLSX"/>
    <property type="match status" value="1"/>
</dbReference>
<keyword evidence="5" id="KW-0808">Transferase</keyword>
<comment type="subunit">
    <text evidence="10">Homodimer. Probably interacts with PlsY.</text>
</comment>
<dbReference type="GO" id="GO:0006633">
    <property type="term" value="P:fatty acid biosynthetic process"/>
    <property type="evidence" value="ECO:0007669"/>
    <property type="project" value="InterPro"/>
</dbReference>
<dbReference type="InterPro" id="IPR003664">
    <property type="entry name" value="FA_synthesis"/>
</dbReference>
<protein>
    <recommendedName>
        <fullName evidence="9">phosphate acyltransferase</fullName>
        <ecNumber evidence="9">2.3.1.274</ecNumber>
    </recommendedName>
</protein>
<name>A0A382Z3K6_9ZZZZ</name>
<keyword evidence="6" id="KW-0443">Lipid metabolism</keyword>
<keyword evidence="7" id="KW-0594">Phospholipid biosynthesis</keyword>
<proteinExistence type="inferred from homology"/>
<evidence type="ECO:0000313" key="11">
    <source>
        <dbReference type="EMBL" id="SVD90107.1"/>
    </source>
</evidence>
<dbReference type="GO" id="GO:0005737">
    <property type="term" value="C:cytoplasm"/>
    <property type="evidence" value="ECO:0007669"/>
    <property type="project" value="UniProtKB-SubCell"/>
</dbReference>
<gene>
    <name evidence="11" type="ORF">METZ01_LOCUS442961</name>
</gene>
<dbReference type="AlphaFoldDB" id="A0A382Z3K6"/>
<evidence type="ECO:0000256" key="2">
    <source>
        <dbReference type="ARBA" id="ARBA00004496"/>
    </source>
</evidence>
<evidence type="ECO:0000256" key="7">
    <source>
        <dbReference type="ARBA" id="ARBA00023209"/>
    </source>
</evidence>
<comment type="subcellular location">
    <subcellularLocation>
        <location evidence="2">Cytoplasm</location>
    </subcellularLocation>
</comment>
<evidence type="ECO:0000256" key="10">
    <source>
        <dbReference type="ARBA" id="ARBA00046608"/>
    </source>
</evidence>
<evidence type="ECO:0000256" key="5">
    <source>
        <dbReference type="ARBA" id="ARBA00022679"/>
    </source>
</evidence>
<dbReference type="GO" id="GO:0043811">
    <property type="term" value="F:phosphate:acyl-[acyl carrier protein] acyltransferase activity"/>
    <property type="evidence" value="ECO:0007669"/>
    <property type="project" value="UniProtKB-EC"/>
</dbReference>
<evidence type="ECO:0000256" key="4">
    <source>
        <dbReference type="ARBA" id="ARBA00022516"/>
    </source>
</evidence>
<dbReference type="Pfam" id="PF02504">
    <property type="entry name" value="FA_synthesis"/>
    <property type="match status" value="1"/>
</dbReference>
<dbReference type="SUPFAM" id="SSF53659">
    <property type="entry name" value="Isocitrate/Isopropylmalate dehydrogenase-like"/>
    <property type="match status" value="1"/>
</dbReference>
<dbReference type="EC" id="2.3.1.274" evidence="9"/>
<reference evidence="11" key="1">
    <citation type="submission" date="2018-05" db="EMBL/GenBank/DDBJ databases">
        <authorList>
            <person name="Lanie J.A."/>
            <person name="Ng W.-L."/>
            <person name="Kazmierczak K.M."/>
            <person name="Andrzejewski T.M."/>
            <person name="Davidsen T.M."/>
            <person name="Wayne K.J."/>
            <person name="Tettelin H."/>
            <person name="Glass J.I."/>
            <person name="Rusch D."/>
            <person name="Podicherti R."/>
            <person name="Tsui H.-C.T."/>
            <person name="Winkler M.E."/>
        </authorList>
    </citation>
    <scope>NUCLEOTIDE SEQUENCE</scope>
</reference>
<evidence type="ECO:0000256" key="6">
    <source>
        <dbReference type="ARBA" id="ARBA00023098"/>
    </source>
</evidence>
<keyword evidence="4" id="KW-0444">Lipid biosynthesis</keyword>
<comment type="catalytic activity">
    <reaction evidence="1">
        <text>a fatty acyl-[ACP] + phosphate = an acyl phosphate + holo-[ACP]</text>
        <dbReference type="Rhea" id="RHEA:42292"/>
        <dbReference type="Rhea" id="RHEA-COMP:9685"/>
        <dbReference type="Rhea" id="RHEA-COMP:14125"/>
        <dbReference type="ChEBI" id="CHEBI:43474"/>
        <dbReference type="ChEBI" id="CHEBI:59918"/>
        <dbReference type="ChEBI" id="CHEBI:64479"/>
        <dbReference type="ChEBI" id="CHEBI:138651"/>
        <dbReference type="EC" id="2.3.1.274"/>
    </reaction>
</comment>
<evidence type="ECO:0000256" key="8">
    <source>
        <dbReference type="ARBA" id="ARBA00023264"/>
    </source>
</evidence>
<evidence type="ECO:0000256" key="3">
    <source>
        <dbReference type="ARBA" id="ARBA00022490"/>
    </source>
</evidence>
<dbReference type="GO" id="GO:0008654">
    <property type="term" value="P:phospholipid biosynthetic process"/>
    <property type="evidence" value="ECO:0007669"/>
    <property type="project" value="UniProtKB-KW"/>
</dbReference>
<keyword evidence="3" id="KW-0963">Cytoplasm</keyword>
<dbReference type="PANTHER" id="PTHR30100:SF1">
    <property type="entry name" value="PHOSPHATE ACYLTRANSFERASE"/>
    <property type="match status" value="1"/>
</dbReference>